<evidence type="ECO:0000313" key="7">
    <source>
        <dbReference type="EMBL" id="NKY24554.1"/>
    </source>
</evidence>
<dbReference type="AlphaFoldDB" id="A0A7X6KYJ6"/>
<evidence type="ECO:0000256" key="1">
    <source>
        <dbReference type="ARBA" id="ARBA00005382"/>
    </source>
</evidence>
<feature type="domain" description="Glycosyl hydrolase family 30 TIM-barrel" evidence="5">
    <location>
        <begin position="43"/>
        <end position="387"/>
    </location>
</feature>
<dbReference type="PANTHER" id="PTHR11069:SF23">
    <property type="entry name" value="LYSOSOMAL ACID GLUCOSYLCERAMIDASE"/>
    <property type="match status" value="1"/>
</dbReference>
<evidence type="ECO:0000256" key="4">
    <source>
        <dbReference type="RuleBase" id="RU361188"/>
    </source>
</evidence>
<dbReference type="InterPro" id="IPR033452">
    <property type="entry name" value="GH30_C"/>
</dbReference>
<keyword evidence="3 4" id="KW-0378">Hydrolase</keyword>
<dbReference type="RefSeq" id="WP_168631678.1">
    <property type="nucleotide sequence ID" value="NZ_BONL01000031.1"/>
</dbReference>
<keyword evidence="8" id="KW-1185">Reference proteome</keyword>
<dbReference type="InterPro" id="IPR001139">
    <property type="entry name" value="Glyco_hydro_30"/>
</dbReference>
<reference evidence="7 8" key="1">
    <citation type="submission" date="2020-04" db="EMBL/GenBank/DDBJ databases">
        <title>MicrobeNet Type strains.</title>
        <authorList>
            <person name="Nicholson A.C."/>
        </authorList>
    </citation>
    <scope>NUCLEOTIDE SEQUENCE [LARGE SCALE GENOMIC DNA]</scope>
    <source>
        <strain evidence="7 8">ATCC BAA-788</strain>
    </source>
</reference>
<evidence type="ECO:0000259" key="6">
    <source>
        <dbReference type="Pfam" id="PF17189"/>
    </source>
</evidence>
<protein>
    <submittedName>
        <fullName evidence="7">Beta-glycosidase</fullName>
    </submittedName>
</protein>
<dbReference type="InterPro" id="IPR033453">
    <property type="entry name" value="Glyco_hydro_30_TIM-barrel"/>
</dbReference>
<dbReference type="PRINTS" id="PR00843">
    <property type="entry name" value="GLHYDRLASE30"/>
</dbReference>
<dbReference type="GO" id="GO:0016020">
    <property type="term" value="C:membrane"/>
    <property type="evidence" value="ECO:0007669"/>
    <property type="project" value="GOC"/>
</dbReference>
<proteinExistence type="inferred from homology"/>
<dbReference type="SUPFAM" id="SSF51445">
    <property type="entry name" value="(Trans)glycosidases"/>
    <property type="match status" value="1"/>
</dbReference>
<dbReference type="Pfam" id="PF17189">
    <property type="entry name" value="Glyco_hydro_30C"/>
    <property type="match status" value="1"/>
</dbReference>
<organism evidence="7 8">
    <name type="scientific">Cellulomonas denverensis</name>
    <dbReference type="NCBI Taxonomy" id="264297"/>
    <lineage>
        <taxon>Bacteria</taxon>
        <taxon>Bacillati</taxon>
        <taxon>Actinomycetota</taxon>
        <taxon>Actinomycetes</taxon>
        <taxon>Micrococcales</taxon>
        <taxon>Cellulomonadaceae</taxon>
        <taxon>Cellulomonas</taxon>
    </lineage>
</organism>
<dbReference type="GO" id="GO:0006680">
    <property type="term" value="P:glucosylceramide catabolic process"/>
    <property type="evidence" value="ECO:0007669"/>
    <property type="project" value="TreeGrafter"/>
</dbReference>
<comment type="caution">
    <text evidence="7">The sequence shown here is derived from an EMBL/GenBank/DDBJ whole genome shotgun (WGS) entry which is preliminary data.</text>
</comment>
<keyword evidence="4 7" id="KW-0326">Glycosidase</keyword>
<accession>A0A7X6KYJ6</accession>
<evidence type="ECO:0000313" key="8">
    <source>
        <dbReference type="Proteomes" id="UP000581206"/>
    </source>
</evidence>
<dbReference type="Gene3D" id="3.20.20.80">
    <property type="entry name" value="Glycosidases"/>
    <property type="match status" value="1"/>
</dbReference>
<evidence type="ECO:0000259" key="5">
    <source>
        <dbReference type="Pfam" id="PF02055"/>
    </source>
</evidence>
<dbReference type="Proteomes" id="UP000581206">
    <property type="component" value="Unassembled WGS sequence"/>
</dbReference>
<dbReference type="EMBL" id="JAAXOX010000018">
    <property type="protein sequence ID" value="NKY24554.1"/>
    <property type="molecule type" value="Genomic_DNA"/>
</dbReference>
<dbReference type="GO" id="GO:0004348">
    <property type="term" value="F:glucosylceramidase activity"/>
    <property type="evidence" value="ECO:0007669"/>
    <property type="project" value="InterPro"/>
</dbReference>
<evidence type="ECO:0000256" key="2">
    <source>
        <dbReference type="ARBA" id="ARBA00022729"/>
    </source>
</evidence>
<dbReference type="PANTHER" id="PTHR11069">
    <property type="entry name" value="GLUCOSYLCERAMIDASE"/>
    <property type="match status" value="1"/>
</dbReference>
<feature type="domain" description="Glycosyl hydrolase family 30 beta sandwich" evidence="6">
    <location>
        <begin position="406"/>
        <end position="450"/>
    </location>
</feature>
<dbReference type="Gene3D" id="2.60.40.1180">
    <property type="entry name" value="Golgi alpha-mannosidase II"/>
    <property type="match status" value="1"/>
</dbReference>
<comment type="similarity">
    <text evidence="1 4">Belongs to the glycosyl hydrolase 30 family.</text>
</comment>
<name>A0A7X6KYJ6_9CELL</name>
<keyword evidence="2" id="KW-0732">Signal</keyword>
<evidence type="ECO:0000256" key="3">
    <source>
        <dbReference type="ARBA" id="ARBA00022801"/>
    </source>
</evidence>
<dbReference type="Pfam" id="PF02055">
    <property type="entry name" value="Glyco_hydro_30"/>
    <property type="match status" value="1"/>
</dbReference>
<dbReference type="InterPro" id="IPR013780">
    <property type="entry name" value="Glyco_hydro_b"/>
</dbReference>
<gene>
    <name evidence="7" type="ORF">HGA03_17990</name>
</gene>
<dbReference type="InterPro" id="IPR017853">
    <property type="entry name" value="GH"/>
</dbReference>
<sequence>MKITSWTSTSEHERWRDLGTVDPAPIGRIPDVLVQLDDPQQEIEGFGATFNELGWTSLSRLTAEQRAEIFRELYAPGTGANFTIGRMPIAANDFARDYYSYAEVPGDFALEHFSIDHDRDSLIPYIHAAQQYAPDLRLWASPWCPPQWMKTNGHYASSLPWVDGVETGLRPDQVQVEGTDSFIQDERYLATYADYFARFIDAYAAEGIDIRMVMPQNEFNSAQPYPSCTWTPAGLVAFIRQLAPRMRERGVQIFLGTVERPDESLVAGVLADPVAAEAISGIGVQWHGKTLMPFLRRDYPGLRLFQTEQECGDGANDWRYARYAWRLMRDFLNDGANAYQYWNLSLDRGGVSRWGWSQNSLVVVDPDTARYEFTHEYYVLKHVSHYVRPGARLVPTLSYAGYENQLAFRNPDGSLILVMQNDTAQEMPVSILIGDQVVSPVLPADSLSTFVVEV</sequence>